<evidence type="ECO:0000313" key="14">
    <source>
        <dbReference type="Proteomes" id="UP001348817"/>
    </source>
</evidence>
<dbReference type="GO" id="GO:0047545">
    <property type="term" value="F:(S)-2-hydroxyglutarate dehydrogenase activity"/>
    <property type="evidence" value="ECO:0007669"/>
    <property type="project" value="UniProtKB-ARBA"/>
</dbReference>
<protein>
    <recommendedName>
        <fullName evidence="6">D-3-phosphoglycerate dehydrogenase</fullName>
        <ecNumber evidence="4">1.1.1.399</ecNumber>
        <ecNumber evidence="5">1.1.1.95</ecNumber>
    </recommendedName>
    <alternativeName>
        <fullName evidence="9">2-oxoglutarate reductase</fullName>
    </alternativeName>
</protein>
<evidence type="ECO:0000256" key="6">
    <source>
        <dbReference type="ARBA" id="ARBA00021582"/>
    </source>
</evidence>
<dbReference type="CDD" id="cd12176">
    <property type="entry name" value="PGDH_3"/>
    <property type="match status" value="1"/>
</dbReference>
<comment type="catalytic activity">
    <reaction evidence="10">
        <text>(R)-2-hydroxyglutarate + NAD(+) = 2-oxoglutarate + NADH + H(+)</text>
        <dbReference type="Rhea" id="RHEA:49612"/>
        <dbReference type="ChEBI" id="CHEBI:15378"/>
        <dbReference type="ChEBI" id="CHEBI:15801"/>
        <dbReference type="ChEBI" id="CHEBI:16810"/>
        <dbReference type="ChEBI" id="CHEBI:57540"/>
        <dbReference type="ChEBI" id="CHEBI:57945"/>
        <dbReference type="EC" id="1.1.1.399"/>
    </reaction>
</comment>
<evidence type="ECO:0000256" key="5">
    <source>
        <dbReference type="ARBA" id="ARBA00013143"/>
    </source>
</evidence>
<dbReference type="InterPro" id="IPR029753">
    <property type="entry name" value="D-isomer_DH_CS"/>
</dbReference>
<dbReference type="NCBIfam" id="TIGR01488">
    <property type="entry name" value="HAD-SF-IB"/>
    <property type="match status" value="1"/>
</dbReference>
<dbReference type="GO" id="GO:0051287">
    <property type="term" value="F:NAD binding"/>
    <property type="evidence" value="ECO:0007669"/>
    <property type="project" value="InterPro"/>
</dbReference>
<name>A0AAU9D9J3_9BACT</name>
<gene>
    <name evidence="13" type="ORF">FUAX_20130</name>
</gene>
<sequence>MDANQFLIIDFDSTFVKGESLDILAQIVGKRHPDPETLENEIIALTSRGMDGSISFEDSIRTRLQLLSPRKEEIEELTEILKQEISDSFLRSKEFIEKHSGQIYIVSSGFKEFICPVVESFGIPSERVYANTFVFDYEGNAIGLDPSNPLAKDAGKIKVVERMNLPGKRYVVGDGFTDYEIRQAGLADLFFAFTENVSREKVNNLADHVVKSFEEVLELIPDSKNTSKGLKVLLLENVNPIAVELFRDAGYEVELLAGALDETELSEKIKGVHVLGIRSKTMVTKKVLENADKLLAIGAFCIGTNQINVPACQELGIAVFNAPYSNTRSVVELAIAEIILLMRNLPDSIFKMKSGIWNKSAKNSYEVRGKKLGIIGYGSIGSQLSILAEGLGMQVYYYDVLEKLALGNAVKCTSLNELLAISDVISLHVDGRASNKNLIRAEHFDKMKDGVIFVNLSRGHVVDIDALSENVKSGKVRGCAVDVFPTEPKTNQEPFESLLSSLPNTILTSHIGGSTLEAQINIANFVPNKIIEYMQTGSTANNVSLPEIQLPKISNAHRLVHIHENVPGMLAEVNQIFAKHKINVLGQYLKTNEKIGYMITSVDKAYGNEVIEDLKNIEGSIRLRVLY</sequence>
<accession>A0AAU9D9J3</accession>
<dbReference type="PANTHER" id="PTHR43761:SF1">
    <property type="entry name" value="D-ISOMER SPECIFIC 2-HYDROXYACID DEHYDROGENASE CATALYTIC DOMAIN-CONTAINING PROTEIN-RELATED"/>
    <property type="match status" value="1"/>
</dbReference>
<keyword evidence="7" id="KW-0560">Oxidoreductase</keyword>
<organism evidence="13 14">
    <name type="scientific">Fulvitalea axinellae</name>
    <dbReference type="NCBI Taxonomy" id="1182444"/>
    <lineage>
        <taxon>Bacteria</taxon>
        <taxon>Pseudomonadati</taxon>
        <taxon>Bacteroidota</taxon>
        <taxon>Cytophagia</taxon>
        <taxon>Cytophagales</taxon>
        <taxon>Persicobacteraceae</taxon>
        <taxon>Fulvitalea</taxon>
    </lineage>
</organism>
<dbReference type="Pfam" id="PF02826">
    <property type="entry name" value="2-Hacid_dh_C"/>
    <property type="match status" value="1"/>
</dbReference>
<dbReference type="Pfam" id="PF00389">
    <property type="entry name" value="2-Hacid_dh"/>
    <property type="match status" value="1"/>
</dbReference>
<dbReference type="SUPFAM" id="SSF52283">
    <property type="entry name" value="Formate/glycerate dehydrogenase catalytic domain-like"/>
    <property type="match status" value="1"/>
</dbReference>
<dbReference type="Pfam" id="PF22629">
    <property type="entry name" value="ACT_AHAS_ss"/>
    <property type="match status" value="1"/>
</dbReference>
<dbReference type="InterPro" id="IPR029752">
    <property type="entry name" value="D-isomer_DH_CS1"/>
</dbReference>
<dbReference type="InterPro" id="IPR036291">
    <property type="entry name" value="NAD(P)-bd_dom_sf"/>
</dbReference>
<dbReference type="InterPro" id="IPR054480">
    <property type="entry name" value="AHAS_small-like_ACT"/>
</dbReference>
<evidence type="ECO:0000256" key="8">
    <source>
        <dbReference type="ARBA" id="ARBA00023027"/>
    </source>
</evidence>
<evidence type="ECO:0000256" key="10">
    <source>
        <dbReference type="ARBA" id="ARBA00048126"/>
    </source>
</evidence>
<dbReference type="SUPFAM" id="SSF56784">
    <property type="entry name" value="HAD-like"/>
    <property type="match status" value="1"/>
</dbReference>
<dbReference type="EC" id="1.1.1.95" evidence="5"/>
<evidence type="ECO:0000256" key="11">
    <source>
        <dbReference type="ARBA" id="ARBA00048731"/>
    </source>
</evidence>
<dbReference type="Proteomes" id="UP001348817">
    <property type="component" value="Chromosome"/>
</dbReference>
<evidence type="ECO:0000313" key="13">
    <source>
        <dbReference type="EMBL" id="BDD09581.1"/>
    </source>
</evidence>
<comment type="similarity">
    <text evidence="3">Belongs to the D-isomer specific 2-hydroxyacid dehydrogenase family.</text>
</comment>
<evidence type="ECO:0000259" key="12">
    <source>
        <dbReference type="PROSITE" id="PS51671"/>
    </source>
</evidence>
<dbReference type="Gene3D" id="3.40.50.720">
    <property type="entry name" value="NAD(P)-binding Rossmann-like Domain"/>
    <property type="match status" value="2"/>
</dbReference>
<comment type="function">
    <text evidence="1">Catalyzes the reversible oxidation of 3-phospho-D-glycerate to 3-phosphonooxypyruvate, the first step of the phosphorylated L-serine biosynthesis pathway. Also catalyzes the reversible oxidation of 2-hydroxyglutarate to 2-oxoglutarate.</text>
</comment>
<dbReference type="GO" id="GO:0006564">
    <property type="term" value="P:L-serine biosynthetic process"/>
    <property type="evidence" value="ECO:0007669"/>
    <property type="project" value="UniProtKB-ARBA"/>
</dbReference>
<dbReference type="Gene3D" id="3.30.70.260">
    <property type="match status" value="1"/>
</dbReference>
<dbReference type="EC" id="1.1.1.399" evidence="4"/>
<dbReference type="RefSeq" id="WP_338391177.1">
    <property type="nucleotide sequence ID" value="NZ_AP025314.1"/>
</dbReference>
<dbReference type="Gene3D" id="1.10.150.210">
    <property type="entry name" value="Phosphoserine phosphatase, domain 2"/>
    <property type="match status" value="1"/>
</dbReference>
<dbReference type="PROSITE" id="PS51671">
    <property type="entry name" value="ACT"/>
    <property type="match status" value="1"/>
</dbReference>
<dbReference type="Pfam" id="PF12710">
    <property type="entry name" value="HAD"/>
    <property type="match status" value="1"/>
</dbReference>
<dbReference type="InterPro" id="IPR045865">
    <property type="entry name" value="ACT-like_dom_sf"/>
</dbReference>
<evidence type="ECO:0000256" key="9">
    <source>
        <dbReference type="ARBA" id="ARBA00030455"/>
    </source>
</evidence>
<dbReference type="InterPro" id="IPR036412">
    <property type="entry name" value="HAD-like_sf"/>
</dbReference>
<dbReference type="EMBL" id="AP025314">
    <property type="protein sequence ID" value="BDD09581.1"/>
    <property type="molecule type" value="Genomic_DNA"/>
</dbReference>
<evidence type="ECO:0000256" key="3">
    <source>
        <dbReference type="ARBA" id="ARBA00005854"/>
    </source>
</evidence>
<dbReference type="Gene3D" id="3.40.50.1000">
    <property type="entry name" value="HAD superfamily/HAD-like"/>
    <property type="match status" value="1"/>
</dbReference>
<dbReference type="InterPro" id="IPR002912">
    <property type="entry name" value="ACT_dom"/>
</dbReference>
<proteinExistence type="inferred from homology"/>
<evidence type="ECO:0000256" key="1">
    <source>
        <dbReference type="ARBA" id="ARBA00003800"/>
    </source>
</evidence>
<evidence type="ECO:0000256" key="2">
    <source>
        <dbReference type="ARBA" id="ARBA00005216"/>
    </source>
</evidence>
<dbReference type="SUPFAM" id="SSF51735">
    <property type="entry name" value="NAD(P)-binding Rossmann-fold domains"/>
    <property type="match status" value="1"/>
</dbReference>
<dbReference type="InterPro" id="IPR023214">
    <property type="entry name" value="HAD_sf"/>
</dbReference>
<keyword evidence="8" id="KW-0520">NAD</keyword>
<reference evidence="13 14" key="1">
    <citation type="submission" date="2021-12" db="EMBL/GenBank/DDBJ databases">
        <title>Genome sequencing of bacteria with rrn-lacking chromosome and rrn-plasmid.</title>
        <authorList>
            <person name="Anda M."/>
            <person name="Iwasaki W."/>
        </authorList>
    </citation>
    <scope>NUCLEOTIDE SEQUENCE [LARGE SCALE GENOMIC DNA]</scope>
    <source>
        <strain evidence="13 14">DSM 100852</strain>
    </source>
</reference>
<dbReference type="SUPFAM" id="SSF55021">
    <property type="entry name" value="ACT-like"/>
    <property type="match status" value="1"/>
</dbReference>
<dbReference type="PROSITE" id="PS00065">
    <property type="entry name" value="D_2_HYDROXYACID_DH_1"/>
    <property type="match status" value="1"/>
</dbReference>
<dbReference type="NCBIfam" id="NF008759">
    <property type="entry name" value="PRK11790.1"/>
    <property type="match status" value="1"/>
</dbReference>
<feature type="domain" description="ACT" evidence="12">
    <location>
        <begin position="558"/>
        <end position="627"/>
    </location>
</feature>
<dbReference type="InterPro" id="IPR006139">
    <property type="entry name" value="D-isomer_2_OHA_DH_cat_dom"/>
</dbReference>
<dbReference type="GO" id="GO:0004617">
    <property type="term" value="F:phosphoglycerate dehydrogenase activity"/>
    <property type="evidence" value="ECO:0007669"/>
    <property type="project" value="UniProtKB-EC"/>
</dbReference>
<comment type="pathway">
    <text evidence="2">Amino-acid biosynthesis; L-serine biosynthesis; L-serine from 3-phospho-D-glycerate: step 1/3.</text>
</comment>
<dbReference type="AlphaFoldDB" id="A0AAU9D9J3"/>
<dbReference type="KEGG" id="fax:FUAX_20130"/>
<dbReference type="InterPro" id="IPR050418">
    <property type="entry name" value="D-iso_2-hydroxyacid_DH_PdxB"/>
</dbReference>
<dbReference type="PANTHER" id="PTHR43761">
    <property type="entry name" value="D-ISOMER SPECIFIC 2-HYDROXYACID DEHYDROGENASE FAMILY PROTEIN (AFU_ORTHOLOGUE AFUA_1G13630)"/>
    <property type="match status" value="1"/>
</dbReference>
<keyword evidence="14" id="KW-1185">Reference proteome</keyword>
<dbReference type="FunFam" id="3.40.50.720:FF:000041">
    <property type="entry name" value="D-3-phosphoglycerate dehydrogenase"/>
    <property type="match status" value="1"/>
</dbReference>
<dbReference type="PROSITE" id="PS00671">
    <property type="entry name" value="D_2_HYDROXYACID_DH_3"/>
    <property type="match status" value="1"/>
</dbReference>
<comment type="catalytic activity">
    <reaction evidence="11">
        <text>(2R)-3-phosphoglycerate + NAD(+) = 3-phosphooxypyruvate + NADH + H(+)</text>
        <dbReference type="Rhea" id="RHEA:12641"/>
        <dbReference type="ChEBI" id="CHEBI:15378"/>
        <dbReference type="ChEBI" id="CHEBI:18110"/>
        <dbReference type="ChEBI" id="CHEBI:57540"/>
        <dbReference type="ChEBI" id="CHEBI:57945"/>
        <dbReference type="ChEBI" id="CHEBI:58272"/>
        <dbReference type="EC" id="1.1.1.95"/>
    </reaction>
</comment>
<dbReference type="InterPro" id="IPR006140">
    <property type="entry name" value="D-isomer_DH_NAD-bd"/>
</dbReference>
<evidence type="ECO:0000256" key="7">
    <source>
        <dbReference type="ARBA" id="ARBA00023002"/>
    </source>
</evidence>
<evidence type="ECO:0000256" key="4">
    <source>
        <dbReference type="ARBA" id="ARBA00013001"/>
    </source>
</evidence>
<dbReference type="CDD" id="cd04901">
    <property type="entry name" value="ACT_3PGDH"/>
    <property type="match status" value="1"/>
</dbReference>